<evidence type="ECO:0000313" key="3">
    <source>
        <dbReference type="EMBL" id="PHN01860.1"/>
    </source>
</evidence>
<keyword evidence="1" id="KW-1133">Transmembrane helix</keyword>
<keyword evidence="1" id="KW-0472">Membrane</keyword>
<keyword evidence="4" id="KW-1185">Reference proteome</keyword>
<evidence type="ECO:0000313" key="4">
    <source>
        <dbReference type="Proteomes" id="UP000223913"/>
    </source>
</evidence>
<dbReference type="Pfam" id="PF09851">
    <property type="entry name" value="SHOCT"/>
    <property type="match status" value="1"/>
</dbReference>
<dbReference type="AlphaFoldDB" id="A0A2D0N0A9"/>
<sequence>MHFYNGYHFWGMHLIWWIVWIVLLAWIFFLPLPIPNKNWGPKEESALDMLQKRYAAGEISTEEYKERKAVLEKE</sequence>
<dbReference type="RefSeq" id="WP_099154750.1">
    <property type="nucleotide sequence ID" value="NZ_PDUD01000048.1"/>
</dbReference>
<protein>
    <recommendedName>
        <fullName evidence="2">SHOCT domain-containing protein</fullName>
    </recommendedName>
</protein>
<gene>
    <name evidence="3" type="ORF">CRP01_35070</name>
</gene>
<dbReference type="OrthoDB" id="5421551at2"/>
<dbReference type="InterPro" id="IPR018649">
    <property type="entry name" value="SHOCT"/>
</dbReference>
<keyword evidence="1" id="KW-0812">Transmembrane</keyword>
<organism evidence="3 4">
    <name type="scientific">Flavilitoribacter nigricans (strain ATCC 23147 / DSM 23189 / NBRC 102662 / NCIMB 1420 / SS-2)</name>
    <name type="common">Lewinella nigricans</name>
    <dbReference type="NCBI Taxonomy" id="1122177"/>
    <lineage>
        <taxon>Bacteria</taxon>
        <taxon>Pseudomonadati</taxon>
        <taxon>Bacteroidota</taxon>
        <taxon>Saprospiria</taxon>
        <taxon>Saprospirales</taxon>
        <taxon>Lewinellaceae</taxon>
        <taxon>Flavilitoribacter</taxon>
    </lineage>
</organism>
<proteinExistence type="predicted"/>
<evidence type="ECO:0000256" key="1">
    <source>
        <dbReference type="SAM" id="Phobius"/>
    </source>
</evidence>
<reference evidence="3 4" key="1">
    <citation type="submission" date="2017-10" db="EMBL/GenBank/DDBJ databases">
        <title>The draft genome sequence of Lewinella nigricans NBRC 102662.</title>
        <authorList>
            <person name="Wang K."/>
        </authorList>
    </citation>
    <scope>NUCLEOTIDE SEQUENCE [LARGE SCALE GENOMIC DNA]</scope>
    <source>
        <strain evidence="3 4">NBRC 102662</strain>
    </source>
</reference>
<comment type="caution">
    <text evidence="3">The sequence shown here is derived from an EMBL/GenBank/DDBJ whole genome shotgun (WGS) entry which is preliminary data.</text>
</comment>
<name>A0A2D0N0A9_FLAN2</name>
<accession>A0A2D0N0A9</accession>
<dbReference type="EMBL" id="PDUD01000048">
    <property type="protein sequence ID" value="PHN01860.1"/>
    <property type="molecule type" value="Genomic_DNA"/>
</dbReference>
<feature type="transmembrane region" description="Helical" evidence="1">
    <location>
        <begin position="14"/>
        <end position="32"/>
    </location>
</feature>
<feature type="domain" description="SHOCT" evidence="2">
    <location>
        <begin position="46"/>
        <end position="71"/>
    </location>
</feature>
<evidence type="ECO:0000259" key="2">
    <source>
        <dbReference type="Pfam" id="PF09851"/>
    </source>
</evidence>
<dbReference type="Proteomes" id="UP000223913">
    <property type="component" value="Unassembled WGS sequence"/>
</dbReference>